<comment type="caution">
    <text evidence="2">The sequence shown here is derived from an EMBL/GenBank/DDBJ whole genome shotgun (WGS) entry which is preliminary data.</text>
</comment>
<organism evidence="2 3">
    <name type="scientific">Marchantia polymorpha subsp. ruderalis</name>
    <dbReference type="NCBI Taxonomy" id="1480154"/>
    <lineage>
        <taxon>Eukaryota</taxon>
        <taxon>Viridiplantae</taxon>
        <taxon>Streptophyta</taxon>
        <taxon>Embryophyta</taxon>
        <taxon>Marchantiophyta</taxon>
        <taxon>Marchantiopsida</taxon>
        <taxon>Marchantiidae</taxon>
        <taxon>Marchantiales</taxon>
        <taxon>Marchantiaceae</taxon>
        <taxon>Marchantia</taxon>
    </lineage>
</organism>
<evidence type="ECO:0000256" key="1">
    <source>
        <dbReference type="SAM" id="MobiDB-lite"/>
    </source>
</evidence>
<dbReference type="EMBL" id="LVLJ01000239">
    <property type="protein sequence ID" value="OAE35190.1"/>
    <property type="molecule type" value="Genomic_DNA"/>
</dbReference>
<sequence length="150" mass="16956">MGLLTREEEKRFPREREIFTVESSEGTEDENRPPAVPTHTTARGPVQVDVVQRQEQPERRVAKRRKVVSDDEEELAQVVRRMDMDVIGARQQRACARPKKRAKRRRVTIEVSDSSVKKTVAPIVNASEVATSEIMRPAELGVPSEVLSQG</sequence>
<reference evidence="2" key="1">
    <citation type="submission" date="2016-03" db="EMBL/GenBank/DDBJ databases">
        <title>Mechanisms controlling the formation of the plant cell surface in tip-growing cells are functionally conserved among land plants.</title>
        <authorList>
            <person name="Honkanen S."/>
            <person name="Jones V.A."/>
            <person name="Morieri G."/>
            <person name="Champion C."/>
            <person name="Hetherington A.J."/>
            <person name="Kelly S."/>
            <person name="Saint-Marcoux D."/>
            <person name="Proust H."/>
            <person name="Prescott H."/>
            <person name="Dolan L."/>
        </authorList>
    </citation>
    <scope>NUCLEOTIDE SEQUENCE [LARGE SCALE GENOMIC DNA]</scope>
    <source>
        <tissue evidence="2">Whole gametophyte</tissue>
    </source>
</reference>
<gene>
    <name evidence="2" type="ORF">AXG93_2947s1070</name>
</gene>
<name>A0A176WPZ8_MARPO</name>
<feature type="region of interest" description="Disordered" evidence="1">
    <location>
        <begin position="1"/>
        <end position="45"/>
    </location>
</feature>
<feature type="compositionally biased region" description="Basic and acidic residues" evidence="1">
    <location>
        <begin position="1"/>
        <end position="19"/>
    </location>
</feature>
<protein>
    <submittedName>
        <fullName evidence="2">Uncharacterized protein</fullName>
    </submittedName>
</protein>
<evidence type="ECO:0000313" key="2">
    <source>
        <dbReference type="EMBL" id="OAE35190.1"/>
    </source>
</evidence>
<keyword evidence="3" id="KW-1185">Reference proteome</keyword>
<dbReference type="Proteomes" id="UP000077202">
    <property type="component" value="Unassembled WGS sequence"/>
</dbReference>
<evidence type="ECO:0000313" key="3">
    <source>
        <dbReference type="Proteomes" id="UP000077202"/>
    </source>
</evidence>
<dbReference type="AlphaFoldDB" id="A0A176WPZ8"/>
<proteinExistence type="predicted"/>
<accession>A0A176WPZ8</accession>